<feature type="domain" description="AraC effector-binding" evidence="1">
    <location>
        <begin position="1"/>
        <end position="144"/>
    </location>
</feature>
<reference evidence="2 3" key="1">
    <citation type="submission" date="2019-02" db="EMBL/GenBank/DDBJ databases">
        <title>Planctomycetal bacteria perform biofilm scaping via a novel small molecule.</title>
        <authorList>
            <person name="Jeske O."/>
            <person name="Boedeker C."/>
            <person name="Wiegand S."/>
            <person name="Breitling P."/>
            <person name="Kallscheuer N."/>
            <person name="Jogler M."/>
            <person name="Rohde M."/>
            <person name="Petersen J."/>
            <person name="Medema M.H."/>
            <person name="Surup F."/>
            <person name="Jogler C."/>
        </authorList>
    </citation>
    <scope>NUCLEOTIDE SEQUENCE [LARGE SCALE GENOMIC DNA]</scope>
    <source>
        <strain evidence="2 3">Mal15</strain>
    </source>
</reference>
<dbReference type="Gene3D" id="3.20.80.10">
    <property type="entry name" value="Regulatory factor, effector binding domain"/>
    <property type="match status" value="1"/>
</dbReference>
<dbReference type="SMART" id="SM00871">
    <property type="entry name" value="AraC_E_bind"/>
    <property type="match status" value="1"/>
</dbReference>
<organism evidence="2 3">
    <name type="scientific">Stieleria maiorica</name>
    <dbReference type="NCBI Taxonomy" id="2795974"/>
    <lineage>
        <taxon>Bacteria</taxon>
        <taxon>Pseudomonadati</taxon>
        <taxon>Planctomycetota</taxon>
        <taxon>Planctomycetia</taxon>
        <taxon>Pirellulales</taxon>
        <taxon>Pirellulaceae</taxon>
        <taxon>Stieleria</taxon>
    </lineage>
</organism>
<dbReference type="InterPro" id="IPR010499">
    <property type="entry name" value="AraC_E-bd"/>
</dbReference>
<keyword evidence="3" id="KW-1185">Reference proteome</keyword>
<sequence>MKIETHPVRMLYGIETRVSGECDDQISALWERFHSEGLIDDMPERVDDFLIAAYLEYEGDRSGARTYFLGCEVFDACCPEEGFAIREIPAGTYAVFQSRGDQPGSLAETWQQIRSGNLRRNFLADFEIHDPADPSSVAIYIGLTDQCVTAHD</sequence>
<proteinExistence type="predicted"/>
<dbReference type="PANTHER" id="PTHR36444:SF2">
    <property type="entry name" value="TRANSCRIPTIONAL REGULATOR PROTEIN YOBU-RELATED"/>
    <property type="match status" value="1"/>
</dbReference>
<name>A0A5B9MIX9_9BACT</name>
<dbReference type="SUPFAM" id="SSF55136">
    <property type="entry name" value="Probable bacterial effector-binding domain"/>
    <property type="match status" value="1"/>
</dbReference>
<dbReference type="KEGG" id="smam:Mal15_53990"/>
<dbReference type="AlphaFoldDB" id="A0A5B9MIX9"/>
<dbReference type="RefSeq" id="WP_147870412.1">
    <property type="nucleotide sequence ID" value="NZ_CP036264.1"/>
</dbReference>
<accession>A0A5B9MIX9</accession>
<dbReference type="Proteomes" id="UP000321353">
    <property type="component" value="Chromosome"/>
</dbReference>
<dbReference type="InterPro" id="IPR011256">
    <property type="entry name" value="Reg_factor_effector_dom_sf"/>
</dbReference>
<gene>
    <name evidence="2" type="ORF">Mal15_53990</name>
</gene>
<dbReference type="PANTHER" id="PTHR36444">
    <property type="entry name" value="TRANSCRIPTIONAL REGULATOR PROTEIN YOBU-RELATED"/>
    <property type="match status" value="1"/>
</dbReference>
<evidence type="ECO:0000259" key="1">
    <source>
        <dbReference type="SMART" id="SM00871"/>
    </source>
</evidence>
<dbReference type="Pfam" id="PF14526">
    <property type="entry name" value="Cass2"/>
    <property type="match status" value="1"/>
</dbReference>
<dbReference type="InterPro" id="IPR053182">
    <property type="entry name" value="YobU-like_regulator"/>
</dbReference>
<evidence type="ECO:0000313" key="3">
    <source>
        <dbReference type="Proteomes" id="UP000321353"/>
    </source>
</evidence>
<protein>
    <submittedName>
        <fullName evidence="2">Bacterial transcription activator, effector binding domain</fullName>
    </submittedName>
</protein>
<evidence type="ECO:0000313" key="2">
    <source>
        <dbReference type="EMBL" id="QEG01323.1"/>
    </source>
</evidence>
<dbReference type="InterPro" id="IPR029441">
    <property type="entry name" value="Cass2"/>
</dbReference>
<dbReference type="EMBL" id="CP036264">
    <property type="protein sequence ID" value="QEG01323.1"/>
    <property type="molecule type" value="Genomic_DNA"/>
</dbReference>